<accession>S8B4S7</accession>
<dbReference type="HOGENOM" id="CLU_334966_0_0_1"/>
<gene>
    <name evidence="2" type="ORF">PDE_04532</name>
</gene>
<dbReference type="Proteomes" id="UP000019376">
    <property type="component" value="Unassembled WGS sequence"/>
</dbReference>
<feature type="compositionally biased region" description="Polar residues" evidence="1">
    <location>
        <begin position="269"/>
        <end position="285"/>
    </location>
</feature>
<dbReference type="AlphaFoldDB" id="S8B4S7"/>
<evidence type="ECO:0000313" key="2">
    <source>
        <dbReference type="EMBL" id="EPS29582.1"/>
    </source>
</evidence>
<reference evidence="2 3" key="1">
    <citation type="journal article" date="2013" name="PLoS ONE">
        <title>Genomic and secretomic analyses reveal unique features of the lignocellulolytic enzyme system of Penicillium decumbens.</title>
        <authorList>
            <person name="Liu G."/>
            <person name="Zhang L."/>
            <person name="Wei X."/>
            <person name="Zou G."/>
            <person name="Qin Y."/>
            <person name="Ma L."/>
            <person name="Li J."/>
            <person name="Zheng H."/>
            <person name="Wang S."/>
            <person name="Wang C."/>
            <person name="Xun L."/>
            <person name="Zhao G.-P."/>
            <person name="Zhou Z."/>
            <person name="Qu Y."/>
        </authorList>
    </citation>
    <scope>NUCLEOTIDE SEQUENCE [LARGE SCALE GENOMIC DNA]</scope>
    <source>
        <strain evidence="3">114-2 / CGMCC 5302</strain>
    </source>
</reference>
<organism evidence="2 3">
    <name type="scientific">Penicillium oxalicum (strain 114-2 / CGMCC 5302)</name>
    <name type="common">Penicillium decumbens</name>
    <dbReference type="NCBI Taxonomy" id="933388"/>
    <lineage>
        <taxon>Eukaryota</taxon>
        <taxon>Fungi</taxon>
        <taxon>Dikarya</taxon>
        <taxon>Ascomycota</taxon>
        <taxon>Pezizomycotina</taxon>
        <taxon>Eurotiomycetes</taxon>
        <taxon>Eurotiomycetidae</taxon>
        <taxon>Eurotiales</taxon>
        <taxon>Aspergillaceae</taxon>
        <taxon>Penicillium</taxon>
    </lineage>
</organism>
<feature type="compositionally biased region" description="Polar residues" evidence="1">
    <location>
        <begin position="225"/>
        <end position="240"/>
    </location>
</feature>
<sequence length="852" mass="94054">MSMAISTVIFHLDPLNEIRAKDRETVLKDMSIVKSSDTRVGHQEHSDKRDFTKQLEKLPASHQDSVEQTNRDHHLNASSSNHDTFDPEDIMHHGKLENALEQKASPDLEAQSQSLKVPIPFKAENGERDFISEIRDPVTVISHSGSCDALQAELDIEDTQAVNHKTRHDTRRSPGSATQKAVDSTRSTFPCHRGPPHRSREEVDWSEDLRPTDEDESPTEEKNFAQGQHATALKTNLNGNETKKRRAPNVKPSRTKRRKVTTKQRSSKAACTSSLAMRTETSSGLSKAGHPISQLQGEHLHGAFTSDSIPRLVASFPMLDSNDNNHRIVAEAAGYIELSSNSSLPSKSPSPRGDAWPPSGEQRKSEIPLHGRGVAVGQKLKDAIFKAHSTRQVSPLYVCSVEDPQSPIIIKSSSIGPALPDRCSASQKAPCSVPERQRAGHPGPDFNPKHKDHSKKGGLSDLHKSLQRNPSSEVLIRKPSAMSQMRLPEILSEKKDAVATPKRFEAHSVEPLRSTPDDQRPEYASAVNPNISLQEESPSIPGNRPPPVPADPRLECSKSIARGSIVDLNGSPRFCPQKGVQGAIWDPQETANIRSRVTNDINIFSSSSSSSSSDCDEDSDCHCAGSKSQGRRRYSKFQRDMFMEYGIEPTELTPGPMVKARLVRPDINAGTFKVQCSDPEISSEKNDRVDSKCGRNETSSDCAAPLIKTDFEMCFGTVQGRSTPSEARDSAIREKSSATEDTNLGPGSIGWKGICSDMNWISKLQAAQENAQSLLVKNNQDLSKQLAAEKQTLQSVLQIYRQGCQRILNDVARAQQTRMHLLQQQVCLVNEQHAEICRELRQDLEGTDDKLF</sequence>
<keyword evidence="3" id="KW-1185">Reference proteome</keyword>
<feature type="region of interest" description="Disordered" evidence="1">
    <location>
        <begin position="158"/>
        <end position="290"/>
    </location>
</feature>
<feature type="compositionally biased region" description="Basic and acidic residues" evidence="1">
    <location>
        <begin position="498"/>
        <end position="521"/>
    </location>
</feature>
<dbReference type="EMBL" id="KB644412">
    <property type="protein sequence ID" value="EPS29582.1"/>
    <property type="molecule type" value="Genomic_DNA"/>
</dbReference>
<protein>
    <submittedName>
        <fullName evidence="2">Uncharacterized protein</fullName>
    </submittedName>
</protein>
<evidence type="ECO:0000313" key="3">
    <source>
        <dbReference type="Proteomes" id="UP000019376"/>
    </source>
</evidence>
<evidence type="ECO:0000256" key="1">
    <source>
        <dbReference type="SAM" id="MobiDB-lite"/>
    </source>
</evidence>
<feature type="region of interest" description="Disordered" evidence="1">
    <location>
        <begin position="339"/>
        <end position="371"/>
    </location>
</feature>
<feature type="region of interest" description="Disordered" evidence="1">
    <location>
        <begin position="605"/>
        <end position="627"/>
    </location>
</feature>
<dbReference type="STRING" id="933388.S8B4S7"/>
<name>S8B4S7_PENO1</name>
<feature type="compositionally biased region" description="Low complexity" evidence="1">
    <location>
        <begin position="339"/>
        <end position="351"/>
    </location>
</feature>
<feature type="region of interest" description="Disordered" evidence="1">
    <location>
        <begin position="34"/>
        <end position="89"/>
    </location>
</feature>
<feature type="compositionally biased region" description="Basic and acidic residues" evidence="1">
    <location>
        <begin position="198"/>
        <end position="212"/>
    </location>
</feature>
<dbReference type="OrthoDB" id="5374844at2759"/>
<feature type="region of interest" description="Disordered" evidence="1">
    <location>
        <begin position="412"/>
        <end position="480"/>
    </location>
</feature>
<feature type="compositionally biased region" description="Basic and acidic residues" evidence="1">
    <location>
        <begin position="36"/>
        <end position="56"/>
    </location>
</feature>
<feature type="compositionally biased region" description="Basic residues" evidence="1">
    <location>
        <begin position="243"/>
        <end position="266"/>
    </location>
</feature>
<feature type="region of interest" description="Disordered" evidence="1">
    <location>
        <begin position="498"/>
        <end position="554"/>
    </location>
</feature>
<feature type="region of interest" description="Disordered" evidence="1">
    <location>
        <begin position="721"/>
        <end position="743"/>
    </location>
</feature>
<feature type="compositionally biased region" description="Polar residues" evidence="1">
    <location>
        <begin position="527"/>
        <end position="537"/>
    </location>
</feature>
<proteinExistence type="predicted"/>
<feature type="compositionally biased region" description="Polar residues" evidence="1">
    <location>
        <begin position="173"/>
        <end position="188"/>
    </location>
</feature>
<feature type="compositionally biased region" description="Basic and acidic residues" evidence="1">
    <location>
        <begin position="726"/>
        <end position="738"/>
    </location>
</feature>